<evidence type="ECO:0000313" key="2">
    <source>
        <dbReference type="Proteomes" id="UP000182761"/>
    </source>
</evidence>
<organism evidence="1 2">
    <name type="scientific">Apibacter mensalis</name>
    <dbReference type="NCBI Taxonomy" id="1586267"/>
    <lineage>
        <taxon>Bacteria</taxon>
        <taxon>Pseudomonadati</taxon>
        <taxon>Bacteroidota</taxon>
        <taxon>Flavobacteriia</taxon>
        <taxon>Flavobacteriales</taxon>
        <taxon>Weeksellaceae</taxon>
        <taxon>Apibacter</taxon>
    </lineage>
</organism>
<name>A0A0X3AQU7_9FLAO</name>
<keyword evidence="2" id="KW-1185">Reference proteome</keyword>
<evidence type="ECO:0000313" key="1">
    <source>
        <dbReference type="EMBL" id="CVK16742.1"/>
    </source>
</evidence>
<protein>
    <submittedName>
        <fullName evidence="1">Uncharacterized protein</fullName>
    </submittedName>
</protein>
<gene>
    <name evidence="1" type="ORF">Ga0061079_11025</name>
</gene>
<dbReference type="AlphaFoldDB" id="A0A0X3AQU7"/>
<proteinExistence type="predicted"/>
<dbReference type="STRING" id="1586267.GCA_001418685_01606"/>
<dbReference type="Proteomes" id="UP000182761">
    <property type="component" value="Unassembled WGS sequence"/>
</dbReference>
<dbReference type="OrthoDB" id="1099822at2"/>
<dbReference type="EMBL" id="FCOR01000010">
    <property type="protein sequence ID" value="CVK16742.1"/>
    <property type="molecule type" value="Genomic_DNA"/>
</dbReference>
<reference evidence="1 2" key="1">
    <citation type="submission" date="2016-01" db="EMBL/GenBank/DDBJ databases">
        <authorList>
            <person name="McClelland M."/>
            <person name="Jain A."/>
            <person name="Saraogi P."/>
            <person name="Mendelson R."/>
            <person name="Westerman R."/>
            <person name="SanMiguel P."/>
            <person name="Csonka L."/>
        </authorList>
    </citation>
    <scope>NUCLEOTIDE SEQUENCE [LARGE SCALE GENOMIC DNA]</scope>
    <source>
        <strain evidence="1 2">R-53146</strain>
    </source>
</reference>
<dbReference type="RefSeq" id="WP_055425931.1">
    <property type="nucleotide sequence ID" value="NZ_FCOR01000010.1"/>
</dbReference>
<accession>A0A0X3AQU7</accession>
<sequence length="130" mass="14682">MKSFLLILSTIFNLLSCSSKNNINTFIVGNDADEHGCKRSTGSQWSQTKNECIQPFTEGIKLKPVSAASTQAAYILVDYNQIEIFSTEISGSVVVHKINNNKWKNESWEIKKVNDKYILEKDGKTLYKSN</sequence>